<keyword evidence="15" id="KW-0472">Membrane</keyword>
<keyword evidence="4" id="KW-0645">Protease</keyword>
<dbReference type="GO" id="GO:0071555">
    <property type="term" value="P:cell wall organization"/>
    <property type="evidence" value="ECO:0007669"/>
    <property type="project" value="UniProtKB-KW"/>
</dbReference>
<organism evidence="18 19">
    <name type="scientific">Ellagibacter isourolithinifaciens</name>
    <dbReference type="NCBI Taxonomy" id="2137581"/>
    <lineage>
        <taxon>Bacteria</taxon>
        <taxon>Bacillati</taxon>
        <taxon>Actinomycetota</taxon>
        <taxon>Coriobacteriia</taxon>
        <taxon>Eggerthellales</taxon>
        <taxon>Eggerthellaceae</taxon>
        <taxon>Ellagibacter</taxon>
    </lineage>
</organism>
<protein>
    <submittedName>
        <fullName evidence="18">PBP1A family penicillin-binding protein</fullName>
    </submittedName>
</protein>
<dbReference type="FunFam" id="1.10.3810.10:FF:000001">
    <property type="entry name" value="Penicillin-binding protein 1A"/>
    <property type="match status" value="1"/>
</dbReference>
<evidence type="ECO:0000259" key="17">
    <source>
        <dbReference type="Pfam" id="PF00912"/>
    </source>
</evidence>
<dbReference type="Proteomes" id="UP000468668">
    <property type="component" value="Unassembled WGS sequence"/>
</dbReference>
<evidence type="ECO:0000256" key="15">
    <source>
        <dbReference type="SAM" id="Phobius"/>
    </source>
</evidence>
<dbReference type="AlphaFoldDB" id="A0A6N6NKJ9"/>
<dbReference type="SUPFAM" id="SSF53955">
    <property type="entry name" value="Lysozyme-like"/>
    <property type="match status" value="1"/>
</dbReference>
<proteinExistence type="inferred from homology"/>
<keyword evidence="5" id="KW-0328">Glycosyltransferase</keyword>
<dbReference type="PANTHER" id="PTHR32282">
    <property type="entry name" value="BINDING PROTEIN TRANSPEPTIDASE, PUTATIVE-RELATED"/>
    <property type="match status" value="1"/>
</dbReference>
<dbReference type="GO" id="GO:0009002">
    <property type="term" value="F:serine-type D-Ala-D-Ala carboxypeptidase activity"/>
    <property type="evidence" value="ECO:0007669"/>
    <property type="project" value="UniProtKB-EC"/>
</dbReference>
<dbReference type="GO" id="GO:0008955">
    <property type="term" value="F:peptidoglycan glycosyltransferase activity"/>
    <property type="evidence" value="ECO:0007669"/>
    <property type="project" value="UniProtKB-EC"/>
</dbReference>
<dbReference type="InterPro" id="IPR036950">
    <property type="entry name" value="PBP_transglycosylase"/>
</dbReference>
<dbReference type="OrthoDB" id="9766909at2"/>
<evidence type="ECO:0000259" key="16">
    <source>
        <dbReference type="Pfam" id="PF00905"/>
    </source>
</evidence>
<dbReference type="GO" id="GO:0030288">
    <property type="term" value="C:outer membrane-bounded periplasmic space"/>
    <property type="evidence" value="ECO:0007669"/>
    <property type="project" value="TreeGrafter"/>
</dbReference>
<evidence type="ECO:0000256" key="1">
    <source>
        <dbReference type="ARBA" id="ARBA00007090"/>
    </source>
</evidence>
<dbReference type="GO" id="GO:0008360">
    <property type="term" value="P:regulation of cell shape"/>
    <property type="evidence" value="ECO:0007669"/>
    <property type="project" value="UniProtKB-KW"/>
</dbReference>
<dbReference type="GO" id="GO:0006508">
    <property type="term" value="P:proteolysis"/>
    <property type="evidence" value="ECO:0007669"/>
    <property type="project" value="UniProtKB-KW"/>
</dbReference>
<dbReference type="Gene3D" id="1.10.3810.10">
    <property type="entry name" value="Biosynthetic peptidoglycan transglycosylase-like"/>
    <property type="match status" value="1"/>
</dbReference>
<feature type="transmembrane region" description="Helical" evidence="15">
    <location>
        <begin position="20"/>
        <end position="40"/>
    </location>
</feature>
<feature type="region of interest" description="Disordered" evidence="14">
    <location>
        <begin position="646"/>
        <end position="744"/>
    </location>
</feature>
<keyword evidence="3" id="KW-0121">Carboxypeptidase</keyword>
<evidence type="ECO:0000256" key="2">
    <source>
        <dbReference type="ARBA" id="ARBA00007739"/>
    </source>
</evidence>
<keyword evidence="19" id="KW-1185">Reference proteome</keyword>
<dbReference type="InterPro" id="IPR001460">
    <property type="entry name" value="PCN-bd_Tpept"/>
</dbReference>
<comment type="catalytic activity">
    <reaction evidence="12">
        <text>Preferential cleavage: (Ac)2-L-Lys-D-Ala-|-D-Ala. Also transpeptidation of peptidyl-alanyl moieties that are N-acyl substituents of D-alanine.</text>
        <dbReference type="EC" id="3.4.16.4"/>
    </reaction>
</comment>
<dbReference type="InterPro" id="IPR012338">
    <property type="entry name" value="Beta-lactam/transpept-like"/>
</dbReference>
<dbReference type="PANTHER" id="PTHR32282:SF33">
    <property type="entry name" value="PEPTIDOGLYCAN GLYCOSYLTRANSFERASE"/>
    <property type="match status" value="1"/>
</dbReference>
<dbReference type="GO" id="GO:0008658">
    <property type="term" value="F:penicillin binding"/>
    <property type="evidence" value="ECO:0007669"/>
    <property type="project" value="InterPro"/>
</dbReference>
<keyword evidence="15" id="KW-0812">Transmembrane</keyword>
<evidence type="ECO:0000256" key="12">
    <source>
        <dbReference type="ARBA" id="ARBA00034000"/>
    </source>
</evidence>
<comment type="similarity">
    <text evidence="2">In the N-terminal section; belongs to the glycosyltransferase 51 family.</text>
</comment>
<name>A0A6N6NKJ9_9ACTN</name>
<evidence type="ECO:0000256" key="6">
    <source>
        <dbReference type="ARBA" id="ARBA00022679"/>
    </source>
</evidence>
<evidence type="ECO:0000256" key="9">
    <source>
        <dbReference type="ARBA" id="ARBA00022984"/>
    </source>
</evidence>
<dbReference type="NCBIfam" id="TIGR02074">
    <property type="entry name" value="PBP_1a_fam"/>
    <property type="match status" value="1"/>
</dbReference>
<evidence type="ECO:0000256" key="5">
    <source>
        <dbReference type="ARBA" id="ARBA00022676"/>
    </source>
</evidence>
<dbReference type="RefSeq" id="WP_158049911.1">
    <property type="nucleotide sequence ID" value="NZ_WAJR01000018.1"/>
</dbReference>
<dbReference type="GO" id="GO:0009252">
    <property type="term" value="P:peptidoglycan biosynthetic process"/>
    <property type="evidence" value="ECO:0007669"/>
    <property type="project" value="UniProtKB-KW"/>
</dbReference>
<evidence type="ECO:0000256" key="4">
    <source>
        <dbReference type="ARBA" id="ARBA00022670"/>
    </source>
</evidence>
<evidence type="ECO:0000256" key="7">
    <source>
        <dbReference type="ARBA" id="ARBA00022801"/>
    </source>
</evidence>
<comment type="catalytic activity">
    <reaction evidence="13">
        <text>[GlcNAc-(1-&gt;4)-Mur2Ac(oyl-L-Ala-gamma-D-Glu-L-Lys-D-Ala-D-Ala)](n)-di-trans,octa-cis-undecaprenyl diphosphate + beta-D-GlcNAc-(1-&gt;4)-Mur2Ac(oyl-L-Ala-gamma-D-Glu-L-Lys-D-Ala-D-Ala)-di-trans,octa-cis-undecaprenyl diphosphate = [GlcNAc-(1-&gt;4)-Mur2Ac(oyl-L-Ala-gamma-D-Glu-L-Lys-D-Ala-D-Ala)](n+1)-di-trans,octa-cis-undecaprenyl diphosphate + di-trans,octa-cis-undecaprenyl diphosphate + H(+)</text>
        <dbReference type="Rhea" id="RHEA:23708"/>
        <dbReference type="Rhea" id="RHEA-COMP:9602"/>
        <dbReference type="Rhea" id="RHEA-COMP:9603"/>
        <dbReference type="ChEBI" id="CHEBI:15378"/>
        <dbReference type="ChEBI" id="CHEBI:58405"/>
        <dbReference type="ChEBI" id="CHEBI:60033"/>
        <dbReference type="ChEBI" id="CHEBI:78435"/>
        <dbReference type="EC" id="2.4.99.28"/>
    </reaction>
</comment>
<keyword evidence="11" id="KW-0961">Cell wall biogenesis/degradation</keyword>
<comment type="caution">
    <text evidence="18">The sequence shown here is derived from an EMBL/GenBank/DDBJ whole genome shotgun (WGS) entry which is preliminary data.</text>
</comment>
<dbReference type="Pfam" id="PF00912">
    <property type="entry name" value="Transgly"/>
    <property type="match status" value="1"/>
</dbReference>
<accession>A0A6N6NKJ9</accession>
<keyword evidence="6" id="KW-0808">Transferase</keyword>
<keyword evidence="10" id="KW-0511">Multifunctional enzyme</keyword>
<feature type="compositionally biased region" description="Gly residues" evidence="14">
    <location>
        <begin position="683"/>
        <end position="736"/>
    </location>
</feature>
<dbReference type="GeneID" id="98658256"/>
<sequence length="744" mass="78197">MASRAIKSRANIKKKHPSTAVIAVAAVIFAFIVSLCWGVWSVGSSWLSDLPDYKSADAYNTAQPTVVYASDGQTVLAEFQLENRDPVEINEISDYALKGTVATEDERFYSHGAIDPWGIGRALVNNLMGGDLEGASTITQQFVRNTILSSEMDDISIKRKVREAYISIKLEEQYSKDNILLMYLNTINYGSGAYGIEAASERYFSKHASELTIAEAATLVGIPQSPTYNNPINYPENCTKRRNVVLDRMLSNGVITQEEHDAAQAEPLVLNPTEPSTTGIEAYPYFTSYVRDQLTNANGKYAYSKDELFKGGLKVYTTLDVSMQEAAEAAAREKEQAAGDNYEVAMVAIDPDNGYIKALVGGKDYDASQVNMATGTGGSGRQAGSSFKTFTLVAAIEQGIDPNTMIDASATAKLPGWEVANINHTNYGTKSIADAFAVSSNTAFARLILSIGPDKVVDVAKRMGITSPLTATGSLTLGSESVTPLEMANAYATIANGGTHYDPECVERIVDRNGSIVVDNSAPKGERAISAEVAHAATEVMKGVITKGTGKAAALSNGQVSAGKTGTSENYMDSWFCGITPQLSVAIWFGDRSDYSHAQRVPSGMSAASTFPDFMNVVLKGKPTEDFPKAGDPQYKSDFKDTQYHIGGYYSSADDEDKDKDKKTDESSTTENGTNAGNHHGTTGDGGNGTTGGTGGTGGDSGGGTTGGTGGGDSGGGTTGGTGGDSGGGTGGGSGGTTEPVPIE</sequence>
<keyword evidence="15" id="KW-1133">Transmembrane helix</keyword>
<reference evidence="18 19" key="1">
    <citation type="submission" date="2019-09" db="EMBL/GenBank/DDBJ databases">
        <title>Whole genome shotgun sequencing (WGS) of Ellagibacter isourolithinifaciens DSM 104140(T) and Adlercreutzia muris DSM 29508(T).</title>
        <authorList>
            <person name="Stoll D.A."/>
            <person name="Danylec N."/>
            <person name="Huch M."/>
        </authorList>
    </citation>
    <scope>NUCLEOTIDE SEQUENCE [LARGE SCALE GENOMIC DNA]</scope>
    <source>
        <strain evidence="18 19">DSM 104140</strain>
    </source>
</reference>
<dbReference type="InterPro" id="IPR001264">
    <property type="entry name" value="Glyco_trans_51"/>
</dbReference>
<dbReference type="InterPro" id="IPR023346">
    <property type="entry name" value="Lysozyme-like_dom_sf"/>
</dbReference>
<evidence type="ECO:0000256" key="11">
    <source>
        <dbReference type="ARBA" id="ARBA00023316"/>
    </source>
</evidence>
<feature type="domain" description="Glycosyl transferase family 51" evidence="17">
    <location>
        <begin position="74"/>
        <end position="249"/>
    </location>
</feature>
<dbReference type="InterPro" id="IPR050396">
    <property type="entry name" value="Glycosyltr_51/Transpeptidase"/>
</dbReference>
<dbReference type="Pfam" id="PF00905">
    <property type="entry name" value="Transpeptidase"/>
    <property type="match status" value="1"/>
</dbReference>
<keyword evidence="8" id="KW-0133">Cell shape</keyword>
<dbReference type="SUPFAM" id="SSF56601">
    <property type="entry name" value="beta-lactamase/transpeptidase-like"/>
    <property type="match status" value="1"/>
</dbReference>
<comment type="similarity">
    <text evidence="1">In the C-terminal section; belongs to the transpeptidase family.</text>
</comment>
<evidence type="ECO:0000256" key="8">
    <source>
        <dbReference type="ARBA" id="ARBA00022960"/>
    </source>
</evidence>
<evidence type="ECO:0000256" key="13">
    <source>
        <dbReference type="ARBA" id="ARBA00049902"/>
    </source>
</evidence>
<dbReference type="EMBL" id="WAJR01000018">
    <property type="protein sequence ID" value="KAB1640113.1"/>
    <property type="molecule type" value="Genomic_DNA"/>
</dbReference>
<gene>
    <name evidence="18" type="ORF">F8C90_07530</name>
</gene>
<evidence type="ECO:0000313" key="18">
    <source>
        <dbReference type="EMBL" id="KAB1640113.1"/>
    </source>
</evidence>
<evidence type="ECO:0000256" key="3">
    <source>
        <dbReference type="ARBA" id="ARBA00022645"/>
    </source>
</evidence>
<dbReference type="Gene3D" id="3.40.710.10">
    <property type="entry name" value="DD-peptidase/beta-lactamase superfamily"/>
    <property type="match status" value="1"/>
</dbReference>
<feature type="domain" description="Penicillin-binding protein transpeptidase" evidence="16">
    <location>
        <begin position="345"/>
        <end position="582"/>
    </location>
</feature>
<keyword evidence="7" id="KW-0378">Hydrolase</keyword>
<evidence type="ECO:0000256" key="14">
    <source>
        <dbReference type="SAM" id="MobiDB-lite"/>
    </source>
</evidence>
<evidence type="ECO:0000313" key="19">
    <source>
        <dbReference type="Proteomes" id="UP000468668"/>
    </source>
</evidence>
<keyword evidence="9" id="KW-0573">Peptidoglycan synthesis</keyword>
<evidence type="ECO:0000256" key="10">
    <source>
        <dbReference type="ARBA" id="ARBA00023268"/>
    </source>
</evidence>